<dbReference type="EMBL" id="CP017755">
    <property type="protein sequence ID" value="AOZ11004.1"/>
    <property type="molecule type" value="Genomic_DNA"/>
</dbReference>
<dbReference type="PANTHER" id="PTHR36924">
    <property type="entry name" value="ANTITOXIN HIGA-1"/>
    <property type="match status" value="1"/>
</dbReference>
<dbReference type="InterPro" id="IPR013430">
    <property type="entry name" value="Toxin_antidote_HigA"/>
</dbReference>
<dbReference type="SUPFAM" id="SSF47413">
    <property type="entry name" value="lambda repressor-like DNA-binding domains"/>
    <property type="match status" value="1"/>
</dbReference>
<dbReference type="SMART" id="SM00530">
    <property type="entry name" value="HTH_XRE"/>
    <property type="match status" value="1"/>
</dbReference>
<dbReference type="Gene3D" id="1.10.260.40">
    <property type="entry name" value="lambda repressor-like DNA-binding domains"/>
    <property type="match status" value="1"/>
</dbReference>
<dbReference type="PANTHER" id="PTHR36924:SF1">
    <property type="entry name" value="ANTITOXIN HIGA-1"/>
    <property type="match status" value="1"/>
</dbReference>
<dbReference type="Proteomes" id="UP000177515">
    <property type="component" value="Chromosome 2"/>
</dbReference>
<dbReference type="NCBIfam" id="TIGR02607">
    <property type="entry name" value="antidote_HigA"/>
    <property type="match status" value="1"/>
</dbReference>
<sequence length="107" mass="11598">MTPMHNPPHPGAVLSDWLEGLDGITITAFAAHLGVTRATLSRILNGHASITPDIAIRLEEALGASREMWCGMQMAYDLWIAAQKPRKRIEPLARPATAVKKEDTTGA</sequence>
<gene>
    <name evidence="3" type="ORF">BKK80_32355</name>
</gene>
<evidence type="ECO:0000256" key="1">
    <source>
        <dbReference type="ARBA" id="ARBA00023125"/>
    </source>
</evidence>
<dbReference type="CDD" id="cd00093">
    <property type="entry name" value="HTH_XRE"/>
    <property type="match status" value="1"/>
</dbReference>
<keyword evidence="1" id="KW-0238">DNA-binding</keyword>
<proteinExistence type="predicted"/>
<dbReference type="PROSITE" id="PS50943">
    <property type="entry name" value="HTH_CROC1"/>
    <property type="match status" value="1"/>
</dbReference>
<dbReference type="Pfam" id="PF01381">
    <property type="entry name" value="HTH_3"/>
    <property type="match status" value="1"/>
</dbReference>
<protein>
    <submittedName>
        <fullName evidence="3">Addiction module antidote protein, HigA family</fullName>
    </submittedName>
</protein>
<dbReference type="InterPro" id="IPR010982">
    <property type="entry name" value="Lambda_DNA-bd_dom_sf"/>
</dbReference>
<evidence type="ECO:0000259" key="2">
    <source>
        <dbReference type="PROSITE" id="PS50943"/>
    </source>
</evidence>
<evidence type="ECO:0000313" key="3">
    <source>
        <dbReference type="EMBL" id="AOZ11004.1"/>
    </source>
</evidence>
<evidence type="ECO:0000313" key="4">
    <source>
        <dbReference type="Proteomes" id="UP000177515"/>
    </source>
</evidence>
<accession>A0ABN4TWU1</accession>
<dbReference type="InterPro" id="IPR001387">
    <property type="entry name" value="Cro/C1-type_HTH"/>
</dbReference>
<keyword evidence="4" id="KW-1185">Reference proteome</keyword>
<reference evidence="3 4" key="1">
    <citation type="submission" date="2016-10" db="EMBL/GenBank/DDBJ databases">
        <title>Complete genome sequences of three Cupriavidus strains isolated from various Malaysian environments.</title>
        <authorList>
            <person name="Abdullah A.A.-A."/>
            <person name="Shafie N.A.H."/>
            <person name="Lau N.S."/>
        </authorList>
    </citation>
    <scope>NUCLEOTIDE SEQUENCE [LARGE SCALE GENOMIC DNA]</scope>
    <source>
        <strain evidence="3 4">USMAA1020</strain>
    </source>
</reference>
<name>A0ABN4TWU1_9BURK</name>
<feature type="domain" description="HTH cro/C1-type" evidence="2">
    <location>
        <begin position="23"/>
        <end position="69"/>
    </location>
</feature>
<organism evidence="3 4">
    <name type="scientific">Cupriavidus malaysiensis</name>
    <dbReference type="NCBI Taxonomy" id="367825"/>
    <lineage>
        <taxon>Bacteria</taxon>
        <taxon>Pseudomonadati</taxon>
        <taxon>Pseudomonadota</taxon>
        <taxon>Betaproteobacteria</taxon>
        <taxon>Burkholderiales</taxon>
        <taxon>Burkholderiaceae</taxon>
        <taxon>Cupriavidus</taxon>
    </lineage>
</organism>